<dbReference type="PROSITE" id="PS00370">
    <property type="entry name" value="PEP_ENZYMES_PHOS_SITE"/>
    <property type="match status" value="1"/>
</dbReference>
<dbReference type="EMBL" id="JACCBN010000001">
    <property type="protein sequence ID" value="NYD38966.1"/>
    <property type="molecule type" value="Genomic_DNA"/>
</dbReference>
<keyword evidence="2" id="KW-0547">Nucleotide-binding</keyword>
<evidence type="ECO:0000313" key="5">
    <source>
        <dbReference type="EMBL" id="NYD38966.1"/>
    </source>
</evidence>
<dbReference type="InterPro" id="IPR008279">
    <property type="entry name" value="PEP-util_enz_mobile_dom"/>
</dbReference>
<dbReference type="RefSeq" id="WP_343054353.1">
    <property type="nucleotide sequence ID" value="NZ_BAABHP010000019.1"/>
</dbReference>
<evidence type="ECO:0000256" key="1">
    <source>
        <dbReference type="ARBA" id="ARBA00007837"/>
    </source>
</evidence>
<dbReference type="SUPFAM" id="SSF52009">
    <property type="entry name" value="Phosphohistidine domain"/>
    <property type="match status" value="1"/>
</dbReference>
<evidence type="ECO:0000256" key="3">
    <source>
        <dbReference type="ARBA" id="ARBA00022840"/>
    </source>
</evidence>
<dbReference type="InterPro" id="IPR018274">
    <property type="entry name" value="PEP_util_AS"/>
</dbReference>
<protein>
    <submittedName>
        <fullName evidence="5">Phosphoenolpyruvate synthase/pyruvate phosphate dikinase</fullName>
    </submittedName>
</protein>
<keyword evidence="3" id="KW-0067">ATP-binding</keyword>
<dbReference type="InterPro" id="IPR006319">
    <property type="entry name" value="PEP_synth"/>
</dbReference>
<dbReference type="Pfam" id="PF00391">
    <property type="entry name" value="PEP-utilizers"/>
    <property type="match status" value="1"/>
</dbReference>
<dbReference type="Proteomes" id="UP000535890">
    <property type="component" value="Unassembled WGS sequence"/>
</dbReference>
<keyword evidence="5" id="KW-0808">Transferase</keyword>
<keyword evidence="6" id="KW-1185">Reference proteome</keyword>
<proteinExistence type="inferred from homology"/>
<dbReference type="PANTHER" id="PTHR43030">
    <property type="entry name" value="PHOSPHOENOLPYRUVATE SYNTHASE"/>
    <property type="match status" value="1"/>
</dbReference>
<dbReference type="AlphaFoldDB" id="A0A7Y9E0P7"/>
<dbReference type="Gene3D" id="3.50.30.10">
    <property type="entry name" value="Phosphohistidine domain"/>
    <property type="match status" value="1"/>
</dbReference>
<evidence type="ECO:0000259" key="4">
    <source>
        <dbReference type="Pfam" id="PF00391"/>
    </source>
</evidence>
<evidence type="ECO:0000256" key="2">
    <source>
        <dbReference type="ARBA" id="ARBA00022741"/>
    </source>
</evidence>
<dbReference type="InterPro" id="IPR036637">
    <property type="entry name" value="Phosphohistidine_dom_sf"/>
</dbReference>
<organism evidence="5 6">
    <name type="scientific">Actinomycetospora corticicola</name>
    <dbReference type="NCBI Taxonomy" id="663602"/>
    <lineage>
        <taxon>Bacteria</taxon>
        <taxon>Bacillati</taxon>
        <taxon>Actinomycetota</taxon>
        <taxon>Actinomycetes</taxon>
        <taxon>Pseudonocardiales</taxon>
        <taxon>Pseudonocardiaceae</taxon>
        <taxon>Actinomycetospora</taxon>
    </lineage>
</organism>
<sequence>MVVTDPDDALDAEGPVVLVRPFTAPDDVPAMYASVAVVTEHGGTTSHAALVAREAGLPCVVGCGDGVVAALQGRTVTVDGTRGVVLDGDVTGEAGPRATAAWESTLLEWTGAATPADLPDRLGTS</sequence>
<feature type="domain" description="PEP-utilising enzyme mobile" evidence="4">
    <location>
        <begin position="14"/>
        <end position="83"/>
    </location>
</feature>
<comment type="similarity">
    <text evidence="1">Belongs to the PEP-utilizing enzyme family.</text>
</comment>
<dbReference type="GO" id="GO:0005524">
    <property type="term" value="F:ATP binding"/>
    <property type="evidence" value="ECO:0007669"/>
    <property type="project" value="UniProtKB-KW"/>
</dbReference>
<accession>A0A7Y9E0P7</accession>
<dbReference type="PANTHER" id="PTHR43030:SF1">
    <property type="entry name" value="PHOSPHOENOLPYRUVATE SYNTHASE"/>
    <property type="match status" value="1"/>
</dbReference>
<name>A0A7Y9E0P7_9PSEU</name>
<evidence type="ECO:0000313" key="6">
    <source>
        <dbReference type="Proteomes" id="UP000535890"/>
    </source>
</evidence>
<gene>
    <name evidence="5" type="ORF">BJ983_005068</name>
</gene>
<comment type="caution">
    <text evidence="5">The sequence shown here is derived from an EMBL/GenBank/DDBJ whole genome shotgun (WGS) entry which is preliminary data.</text>
</comment>
<dbReference type="GO" id="GO:0008986">
    <property type="term" value="F:pyruvate, water dikinase activity"/>
    <property type="evidence" value="ECO:0007669"/>
    <property type="project" value="InterPro"/>
</dbReference>
<keyword evidence="5" id="KW-0670">Pyruvate</keyword>
<keyword evidence="5" id="KW-0418">Kinase</keyword>
<reference evidence="5 6" key="1">
    <citation type="submission" date="2020-07" db="EMBL/GenBank/DDBJ databases">
        <title>Sequencing the genomes of 1000 actinobacteria strains.</title>
        <authorList>
            <person name="Klenk H.-P."/>
        </authorList>
    </citation>
    <scope>NUCLEOTIDE SEQUENCE [LARGE SCALE GENOMIC DNA]</scope>
    <source>
        <strain evidence="5 6">DSM 45772</strain>
    </source>
</reference>